<dbReference type="Proteomes" id="UP001177003">
    <property type="component" value="Chromosome 4"/>
</dbReference>
<keyword evidence="3" id="KW-1185">Reference proteome</keyword>
<gene>
    <name evidence="2" type="ORF">LSALG_LOCUS21340</name>
</gene>
<evidence type="ECO:0000256" key="1">
    <source>
        <dbReference type="SAM" id="MobiDB-lite"/>
    </source>
</evidence>
<proteinExistence type="predicted"/>
<evidence type="ECO:0000313" key="2">
    <source>
        <dbReference type="EMBL" id="CAI9281654.1"/>
    </source>
</evidence>
<accession>A0AA35YWX6</accession>
<dbReference type="EMBL" id="OX465080">
    <property type="protein sequence ID" value="CAI9281654.1"/>
    <property type="molecule type" value="Genomic_DNA"/>
</dbReference>
<feature type="compositionally biased region" description="Polar residues" evidence="1">
    <location>
        <begin position="47"/>
        <end position="63"/>
    </location>
</feature>
<feature type="region of interest" description="Disordered" evidence="1">
    <location>
        <begin position="1"/>
        <end position="79"/>
    </location>
</feature>
<organism evidence="2 3">
    <name type="scientific">Lactuca saligna</name>
    <name type="common">Willowleaf lettuce</name>
    <dbReference type="NCBI Taxonomy" id="75948"/>
    <lineage>
        <taxon>Eukaryota</taxon>
        <taxon>Viridiplantae</taxon>
        <taxon>Streptophyta</taxon>
        <taxon>Embryophyta</taxon>
        <taxon>Tracheophyta</taxon>
        <taxon>Spermatophyta</taxon>
        <taxon>Magnoliopsida</taxon>
        <taxon>eudicotyledons</taxon>
        <taxon>Gunneridae</taxon>
        <taxon>Pentapetalae</taxon>
        <taxon>asterids</taxon>
        <taxon>campanulids</taxon>
        <taxon>Asterales</taxon>
        <taxon>Asteraceae</taxon>
        <taxon>Cichorioideae</taxon>
        <taxon>Cichorieae</taxon>
        <taxon>Lactucinae</taxon>
        <taxon>Lactuca</taxon>
    </lineage>
</organism>
<name>A0AA35YWX6_LACSI</name>
<feature type="compositionally biased region" description="Basic and acidic residues" evidence="1">
    <location>
        <begin position="22"/>
        <end position="44"/>
    </location>
</feature>
<feature type="compositionally biased region" description="Basic residues" evidence="1">
    <location>
        <begin position="1"/>
        <end position="11"/>
    </location>
</feature>
<sequence>MEKAAASKRKTPTTSDSEDESDTHLDIRNEEDPLVHNEEVRNEEGDNTCTEKPNPNPEVTQPFNDFVPSPPPSPKTTTTHITITLYPPPVSTQSQTSIPLFTPIFTDSKIPPTTLATPTILVNISDMGAKTSGFSTLVSPPISLIRTNDTDMIFGDDNDDELGGFTYIPFQIRPKVKMKLLSRKGSLSPFIKRLTRCFSLPKLHLLKLIPKQWLNLCLNA</sequence>
<dbReference type="AlphaFoldDB" id="A0AA35YWX6"/>
<reference evidence="2" key="1">
    <citation type="submission" date="2023-04" db="EMBL/GenBank/DDBJ databases">
        <authorList>
            <person name="Vijverberg K."/>
            <person name="Xiong W."/>
            <person name="Schranz E."/>
        </authorList>
    </citation>
    <scope>NUCLEOTIDE SEQUENCE</scope>
</reference>
<evidence type="ECO:0000313" key="3">
    <source>
        <dbReference type="Proteomes" id="UP001177003"/>
    </source>
</evidence>
<protein>
    <submittedName>
        <fullName evidence="2">Uncharacterized protein</fullName>
    </submittedName>
</protein>